<name>A0ABT4ZJT5_9RHOB</name>
<dbReference type="Proteomes" id="UP001165641">
    <property type="component" value="Unassembled WGS sequence"/>
</dbReference>
<accession>A0ABT4ZJT5</accession>
<dbReference type="EMBL" id="JAQBIE010000024">
    <property type="protein sequence ID" value="MDB6178996.1"/>
    <property type="molecule type" value="Genomic_DNA"/>
</dbReference>
<reference evidence="2" key="1">
    <citation type="submission" date="2022-12" db="EMBL/GenBank/DDBJ databases">
        <title>Paracoccus onchidii sp. nov., isolated from a marine invertebrate from the South China Sea.</title>
        <authorList>
            <person name="Xu S."/>
            <person name="Liu Z."/>
            <person name="Xu Y."/>
        </authorList>
    </citation>
    <scope>NUCLEOTIDE SEQUENCE</scope>
    <source>
        <strain evidence="2">Z330</strain>
    </source>
</reference>
<feature type="region of interest" description="Disordered" evidence="1">
    <location>
        <begin position="1"/>
        <end position="26"/>
    </location>
</feature>
<organism evidence="2 3">
    <name type="scientific">Paracoccus onchidii</name>
    <dbReference type="NCBI Taxonomy" id="3017813"/>
    <lineage>
        <taxon>Bacteria</taxon>
        <taxon>Pseudomonadati</taxon>
        <taxon>Pseudomonadota</taxon>
        <taxon>Alphaproteobacteria</taxon>
        <taxon>Rhodobacterales</taxon>
        <taxon>Paracoccaceae</taxon>
        <taxon>Paracoccus</taxon>
    </lineage>
</organism>
<dbReference type="Pfam" id="PF16510">
    <property type="entry name" value="P22_portal"/>
    <property type="match status" value="1"/>
</dbReference>
<comment type="caution">
    <text evidence="2">The sequence shown here is derived from an EMBL/GenBank/DDBJ whole genome shotgun (WGS) entry which is preliminary data.</text>
</comment>
<protein>
    <recommendedName>
        <fullName evidence="4">Portal protein</fullName>
    </recommendedName>
</protein>
<feature type="region of interest" description="Disordered" evidence="1">
    <location>
        <begin position="696"/>
        <end position="730"/>
    </location>
</feature>
<sequence length="730" mass="82184">MFKADGAAAQIARDRAEGRTSQRMTHPLDSEPAIALHRRLLAIYRFELERQLSNRLEMATDEDFYDHIQWSAEEISELNNRGQYPLVMNLIQTTVNWVLGTQRRSLQDYKILPRRKDGLESAERKSELLRHLRDENYEEQKIAMAFTDAVKAGIGWLETGQGDPADGPIVFSGSESWRNMLWDSRGTEGFDTEKGRYIIRSKWLDADTGAAMWPDRQALIEQSREHLMIASGTSDYGDEPMDSIEDDSESHASIVTAGGSSLRDRIRVMEVWFKKPTMVPVMSGGDFSRELFDEYSQGHWHDLKRGAATLVLRPRQVMNVALMTERGLLSVQQSPYRHNRFPFTAVWGYRRARDGMPYGLIRGLRGPQKDLNKRASKALHHLSTNRVYVEEGAVDDIEELRDEANRPDSVIVSKAGRKEPRIENNTEVAQAHMELMSIDAQMIQQVGGVTDENLGRKTNASSGKAIVARQDQGALATSHFFDNLRVSLIQHGEKKLVNIEQFYTEEQQFRITDSRGNPKYITINDPSGRNSIDVFKADFVITEEDWRATTRQAQAETLVDLLSQLAPTSPEVVMAVLDLVVESLDVPKRDEMVKRVRQITGQADPDEDPNNPSPETIAMQEQKAEQADMQKRAADAELREKEAKASKSEAEAKQISFDLRGAPLKHLKDAIDAAMQIAGAPAVGQAVDQLMQRAKAEADADLMNEQPQQDGMQMPSPAMGSTPPQQQQIM</sequence>
<feature type="compositionally biased region" description="Basic and acidic residues" evidence="1">
    <location>
        <begin position="622"/>
        <end position="649"/>
    </location>
</feature>
<evidence type="ECO:0000313" key="3">
    <source>
        <dbReference type="Proteomes" id="UP001165641"/>
    </source>
</evidence>
<evidence type="ECO:0008006" key="4">
    <source>
        <dbReference type="Google" id="ProtNLM"/>
    </source>
</evidence>
<evidence type="ECO:0000313" key="2">
    <source>
        <dbReference type="EMBL" id="MDB6178996.1"/>
    </source>
</evidence>
<dbReference type="InterPro" id="IPR032427">
    <property type="entry name" value="P22_portal"/>
</dbReference>
<keyword evidence="3" id="KW-1185">Reference proteome</keyword>
<dbReference type="RefSeq" id="WP_271890112.1">
    <property type="nucleotide sequence ID" value="NZ_JAQBIE010000024.1"/>
</dbReference>
<feature type="region of interest" description="Disordered" evidence="1">
    <location>
        <begin position="620"/>
        <end position="649"/>
    </location>
</feature>
<gene>
    <name evidence="2" type="ORF">PAF17_16005</name>
</gene>
<proteinExistence type="predicted"/>
<evidence type="ECO:0000256" key="1">
    <source>
        <dbReference type="SAM" id="MobiDB-lite"/>
    </source>
</evidence>